<feature type="transmembrane region" description="Helical" evidence="5">
    <location>
        <begin position="94"/>
        <end position="115"/>
    </location>
</feature>
<feature type="transmembrane region" description="Helical" evidence="5">
    <location>
        <begin position="234"/>
        <end position="256"/>
    </location>
</feature>
<dbReference type="InterPro" id="IPR011701">
    <property type="entry name" value="MFS"/>
</dbReference>
<keyword evidence="2 5" id="KW-0812">Transmembrane</keyword>
<feature type="transmembrane region" description="Helical" evidence="5">
    <location>
        <begin position="58"/>
        <end position="82"/>
    </location>
</feature>
<dbReference type="Gene3D" id="1.20.1250.20">
    <property type="entry name" value="MFS general substrate transporter like domains"/>
    <property type="match status" value="1"/>
</dbReference>
<feature type="transmembrane region" description="Helical" evidence="5">
    <location>
        <begin position="21"/>
        <end position="46"/>
    </location>
</feature>
<feature type="transmembrane region" description="Helical" evidence="5">
    <location>
        <begin position="341"/>
        <end position="358"/>
    </location>
</feature>
<comment type="subcellular location">
    <subcellularLocation>
        <location evidence="1">Membrane</location>
        <topology evidence="1">Multi-pass membrane protein</topology>
    </subcellularLocation>
</comment>
<comment type="caution">
    <text evidence="7">The sequence shown here is derived from an EMBL/GenBank/DDBJ whole genome shotgun (WGS) entry which is preliminary data.</text>
</comment>
<name>A0A0J9EA85_9RHOB</name>
<feature type="transmembrane region" description="Helical" evidence="5">
    <location>
        <begin position="277"/>
        <end position="299"/>
    </location>
</feature>
<dbReference type="SUPFAM" id="SSF103473">
    <property type="entry name" value="MFS general substrate transporter"/>
    <property type="match status" value="1"/>
</dbReference>
<feature type="transmembrane region" description="Helical" evidence="5">
    <location>
        <begin position="364"/>
        <end position="385"/>
    </location>
</feature>
<dbReference type="InterPro" id="IPR020846">
    <property type="entry name" value="MFS_dom"/>
</dbReference>
<dbReference type="AlphaFoldDB" id="A0A0J9EA85"/>
<evidence type="ECO:0000259" key="6">
    <source>
        <dbReference type="PROSITE" id="PS50850"/>
    </source>
</evidence>
<feature type="transmembrane region" description="Helical" evidence="5">
    <location>
        <begin position="311"/>
        <end position="329"/>
    </location>
</feature>
<evidence type="ECO:0000256" key="4">
    <source>
        <dbReference type="ARBA" id="ARBA00023136"/>
    </source>
</evidence>
<dbReference type="OrthoDB" id="9812221at2"/>
<evidence type="ECO:0000256" key="5">
    <source>
        <dbReference type="SAM" id="Phobius"/>
    </source>
</evidence>
<dbReference type="GO" id="GO:0022857">
    <property type="term" value="F:transmembrane transporter activity"/>
    <property type="evidence" value="ECO:0007669"/>
    <property type="project" value="InterPro"/>
</dbReference>
<feature type="transmembrane region" description="Helical" evidence="5">
    <location>
        <begin position="121"/>
        <end position="140"/>
    </location>
</feature>
<accession>A0A0J9EA85</accession>
<evidence type="ECO:0000313" key="8">
    <source>
        <dbReference type="Proteomes" id="UP000037178"/>
    </source>
</evidence>
<evidence type="ECO:0000256" key="1">
    <source>
        <dbReference type="ARBA" id="ARBA00004141"/>
    </source>
</evidence>
<reference evidence="7 8" key="1">
    <citation type="submission" date="2015-06" db="EMBL/GenBank/DDBJ databases">
        <title>Draft genome sequence of an Alphaproteobacteria species associated to the Mediterranean sponge Oscarella lobularis.</title>
        <authorList>
            <person name="Jourda C."/>
            <person name="Santini S."/>
            <person name="Claverie J.-M."/>
        </authorList>
    </citation>
    <scope>NUCLEOTIDE SEQUENCE [LARGE SCALE GENOMIC DNA]</scope>
    <source>
        <strain evidence="7">IGS</strain>
    </source>
</reference>
<feature type="transmembrane region" description="Helical" evidence="5">
    <location>
        <begin position="147"/>
        <end position="165"/>
    </location>
</feature>
<dbReference type="PROSITE" id="PS50850">
    <property type="entry name" value="MFS"/>
    <property type="match status" value="1"/>
</dbReference>
<protein>
    <recommendedName>
        <fullName evidence="6">Major facilitator superfamily (MFS) profile domain-containing protein</fullName>
    </recommendedName>
</protein>
<gene>
    <name evidence="7" type="ORF">AIOL_004674</name>
</gene>
<feature type="transmembrane region" description="Helical" evidence="5">
    <location>
        <begin position="209"/>
        <end position="228"/>
    </location>
</feature>
<keyword evidence="3 5" id="KW-1133">Transmembrane helix</keyword>
<dbReference type="PANTHER" id="PTHR23501:SF154">
    <property type="entry name" value="MULTIDRUG-EFFLUX TRANSPORTER RV1634-RELATED"/>
    <property type="match status" value="1"/>
</dbReference>
<dbReference type="Pfam" id="PF07690">
    <property type="entry name" value="MFS_1"/>
    <property type="match status" value="1"/>
</dbReference>
<dbReference type="Proteomes" id="UP000037178">
    <property type="component" value="Unassembled WGS sequence"/>
</dbReference>
<dbReference type="STRING" id="1675527.AIOL_004674"/>
<feature type="transmembrane region" description="Helical" evidence="5">
    <location>
        <begin position="177"/>
        <end position="197"/>
    </location>
</feature>
<organism evidence="7 8">
    <name type="scientific">Candidatus Rhodobacter oscarellae</name>
    <dbReference type="NCBI Taxonomy" id="1675527"/>
    <lineage>
        <taxon>Bacteria</taxon>
        <taxon>Pseudomonadati</taxon>
        <taxon>Pseudomonadota</taxon>
        <taxon>Alphaproteobacteria</taxon>
        <taxon>Rhodobacterales</taxon>
        <taxon>Rhodobacter group</taxon>
        <taxon>Rhodobacter</taxon>
    </lineage>
</organism>
<evidence type="ECO:0000313" key="7">
    <source>
        <dbReference type="EMBL" id="KMW59692.1"/>
    </source>
</evidence>
<dbReference type="PANTHER" id="PTHR23501">
    <property type="entry name" value="MAJOR FACILITATOR SUPERFAMILY"/>
    <property type="match status" value="1"/>
</dbReference>
<sequence length="464" mass="48538">MDDIEKGKTLAPWKDLLVRQHAASLLIVCTAVVLHAADGLLVATMLPVIVADIGGTNLISWVVMLYEVGSITVGAASGFILVRMGLRVPMAQSAFCFSAGCVASALASSMPIMLWGRVLQGFGGGGLMAMSFVAVTLLFERRLRARAMALVSTMWAGSAFLGPLMGGLFVELASWRAAFWTFACFAMLLGLFIFWAAPIRSKPETAKQGLPVVRLAVLIAGILAIAFAGEEIHLWRTLPLIGTGLGLLGIFFWQDAQHSNTRLLPAFDPRLRDRPSAMILLAASFAAATIAIGAFAPFFLVNLHGFTPLQAGYLIAIEAVAWAGTAALVSGRPETSDARMIKIGLVTVAIGVLGLSVSMANGPIALIGFAALLQGAGFGMAWTLIPRFATQELSVNESAVVVGALPTVQRIGYAIGAALIGVVANAAGIESADTNFAATAIFTAGIPMALIGLFALRRFCASDS</sequence>
<feature type="transmembrane region" description="Helical" evidence="5">
    <location>
        <begin position="435"/>
        <end position="456"/>
    </location>
</feature>
<keyword evidence="4 5" id="KW-0472">Membrane</keyword>
<feature type="domain" description="Major facilitator superfamily (MFS) profile" evidence="6">
    <location>
        <begin position="24"/>
        <end position="464"/>
    </location>
</feature>
<dbReference type="PATRIC" id="fig|1675527.3.peg.4907"/>
<evidence type="ECO:0000256" key="2">
    <source>
        <dbReference type="ARBA" id="ARBA00022692"/>
    </source>
</evidence>
<evidence type="ECO:0000256" key="3">
    <source>
        <dbReference type="ARBA" id="ARBA00022989"/>
    </source>
</evidence>
<dbReference type="RefSeq" id="WP_049645127.1">
    <property type="nucleotide sequence ID" value="NZ_LFTY01000002.1"/>
</dbReference>
<proteinExistence type="predicted"/>
<keyword evidence="8" id="KW-1185">Reference proteome</keyword>
<dbReference type="EMBL" id="LFTY01000002">
    <property type="protein sequence ID" value="KMW59692.1"/>
    <property type="molecule type" value="Genomic_DNA"/>
</dbReference>
<dbReference type="GO" id="GO:0005886">
    <property type="term" value="C:plasma membrane"/>
    <property type="evidence" value="ECO:0007669"/>
    <property type="project" value="TreeGrafter"/>
</dbReference>
<dbReference type="InterPro" id="IPR036259">
    <property type="entry name" value="MFS_trans_sf"/>
</dbReference>